<proteinExistence type="predicted"/>
<evidence type="ECO:0000313" key="1">
    <source>
        <dbReference type="EMBL" id="RCN37940.1"/>
    </source>
</evidence>
<organism evidence="1 2">
    <name type="scientific">Ancylostoma caninum</name>
    <name type="common">Dog hookworm</name>
    <dbReference type="NCBI Taxonomy" id="29170"/>
    <lineage>
        <taxon>Eukaryota</taxon>
        <taxon>Metazoa</taxon>
        <taxon>Ecdysozoa</taxon>
        <taxon>Nematoda</taxon>
        <taxon>Chromadorea</taxon>
        <taxon>Rhabditida</taxon>
        <taxon>Rhabditina</taxon>
        <taxon>Rhabditomorpha</taxon>
        <taxon>Strongyloidea</taxon>
        <taxon>Ancylostomatidae</taxon>
        <taxon>Ancylostomatinae</taxon>
        <taxon>Ancylostoma</taxon>
    </lineage>
</organism>
<name>A0A368G4M0_ANCCA</name>
<accession>A0A368G4M0</accession>
<reference evidence="1 2" key="1">
    <citation type="submission" date="2014-10" db="EMBL/GenBank/DDBJ databases">
        <title>Draft genome of the hookworm Ancylostoma caninum.</title>
        <authorList>
            <person name="Mitreva M."/>
        </authorList>
    </citation>
    <scope>NUCLEOTIDE SEQUENCE [LARGE SCALE GENOMIC DNA]</scope>
    <source>
        <strain evidence="1 2">Baltimore</strain>
    </source>
</reference>
<dbReference type="EMBL" id="JOJR01000432">
    <property type="protein sequence ID" value="RCN37940.1"/>
    <property type="molecule type" value="Genomic_DNA"/>
</dbReference>
<protein>
    <submittedName>
        <fullName evidence="1">Uncharacterized protein</fullName>
    </submittedName>
</protein>
<sequence length="87" mass="10063">MRSSTHVETNAIPPVKTKRKPAHVFVSPVLVYASKDITETKTTHVLQMKNARKTTWRLSLFHPVSTRFSTYLLHAHCSLYDKVLVEW</sequence>
<evidence type="ECO:0000313" key="2">
    <source>
        <dbReference type="Proteomes" id="UP000252519"/>
    </source>
</evidence>
<dbReference type="Proteomes" id="UP000252519">
    <property type="component" value="Unassembled WGS sequence"/>
</dbReference>
<keyword evidence="2" id="KW-1185">Reference proteome</keyword>
<dbReference type="AlphaFoldDB" id="A0A368G4M0"/>
<feature type="non-terminal residue" evidence="1">
    <location>
        <position position="87"/>
    </location>
</feature>
<gene>
    <name evidence="1" type="ORF">ANCCAN_16153</name>
</gene>
<comment type="caution">
    <text evidence="1">The sequence shown here is derived from an EMBL/GenBank/DDBJ whole genome shotgun (WGS) entry which is preliminary data.</text>
</comment>